<keyword evidence="3" id="KW-1185">Reference proteome</keyword>
<name>A0AAD3DH47_9CHLO</name>
<protein>
    <submittedName>
        <fullName evidence="2">Uncharacterized protein</fullName>
    </submittedName>
</protein>
<gene>
    <name evidence="2" type="ORF">Agub_g485</name>
</gene>
<evidence type="ECO:0000313" key="2">
    <source>
        <dbReference type="EMBL" id="GFR40302.1"/>
    </source>
</evidence>
<dbReference type="AlphaFoldDB" id="A0AAD3DH47"/>
<sequence>MLQVHQYTGHQSRRTQLSSGVQSVTMAFRNCGAARYPVSRQLAPSRPTLTLTSAPQSITSAAATTATTAATAATVRKTGSRRTPKPLAATRGKTGSKSSGDSNPEAKKVGPKGGKAPKKGRKPAEVSEPAAASVTSEGTKDTKGTASSSSSTSNSSGTSSSSSSSSSSAGRRRVSRSDTQAVEARKVEVVRVIEDGLHLPPGSLKMCPSYLRALSGHRPETIAARIAVLQHGYPDPAHLELLVRAALARPDCILTSDVGAFVRRLAGIERLYKLGPKKGQEEKEGEGAAPSPTTRALQLAAREPRLLAFETGSLERNLGELGRLMDKGPEFALAMAEARPQLLVAYNCATLRHKYRVLGDAAESNNDWAYDIEVAHLVPDRIAALLCTGVPALARLTYLAEIGETNRPLMKVLRTSRELFTMQYPGFDAWLVRRGDVKVKGRGRGL</sequence>
<accession>A0AAD3DH47</accession>
<feature type="region of interest" description="Disordered" evidence="1">
    <location>
        <begin position="50"/>
        <end position="181"/>
    </location>
</feature>
<evidence type="ECO:0000313" key="3">
    <source>
        <dbReference type="Proteomes" id="UP001054857"/>
    </source>
</evidence>
<feature type="compositionally biased region" description="Polar residues" evidence="1">
    <location>
        <begin position="93"/>
        <end position="102"/>
    </location>
</feature>
<comment type="caution">
    <text evidence="2">The sequence shown here is derived from an EMBL/GenBank/DDBJ whole genome shotgun (WGS) entry which is preliminary data.</text>
</comment>
<feature type="compositionally biased region" description="Polar residues" evidence="1">
    <location>
        <begin position="50"/>
        <end position="60"/>
    </location>
</feature>
<evidence type="ECO:0000256" key="1">
    <source>
        <dbReference type="SAM" id="MobiDB-lite"/>
    </source>
</evidence>
<reference evidence="2 3" key="1">
    <citation type="journal article" date="2021" name="Sci. Rep.">
        <title>Genome sequencing of the multicellular alga Astrephomene provides insights into convergent evolution of germ-soma differentiation.</title>
        <authorList>
            <person name="Yamashita S."/>
            <person name="Yamamoto K."/>
            <person name="Matsuzaki R."/>
            <person name="Suzuki S."/>
            <person name="Yamaguchi H."/>
            <person name="Hirooka S."/>
            <person name="Minakuchi Y."/>
            <person name="Miyagishima S."/>
            <person name="Kawachi M."/>
            <person name="Toyoda A."/>
            <person name="Nozaki H."/>
        </authorList>
    </citation>
    <scope>NUCLEOTIDE SEQUENCE [LARGE SCALE GENOMIC DNA]</scope>
    <source>
        <strain evidence="2 3">NIES-4017</strain>
    </source>
</reference>
<feature type="compositionally biased region" description="Low complexity" evidence="1">
    <location>
        <begin position="144"/>
        <end position="169"/>
    </location>
</feature>
<organism evidence="2 3">
    <name type="scientific">Astrephomene gubernaculifera</name>
    <dbReference type="NCBI Taxonomy" id="47775"/>
    <lineage>
        <taxon>Eukaryota</taxon>
        <taxon>Viridiplantae</taxon>
        <taxon>Chlorophyta</taxon>
        <taxon>core chlorophytes</taxon>
        <taxon>Chlorophyceae</taxon>
        <taxon>CS clade</taxon>
        <taxon>Chlamydomonadales</taxon>
        <taxon>Astrephomenaceae</taxon>
        <taxon>Astrephomene</taxon>
    </lineage>
</organism>
<feature type="compositionally biased region" description="Low complexity" evidence="1">
    <location>
        <begin position="61"/>
        <end position="74"/>
    </location>
</feature>
<proteinExistence type="predicted"/>
<dbReference type="EMBL" id="BMAR01000001">
    <property type="protein sequence ID" value="GFR40302.1"/>
    <property type="molecule type" value="Genomic_DNA"/>
</dbReference>
<dbReference type="Proteomes" id="UP001054857">
    <property type="component" value="Unassembled WGS sequence"/>
</dbReference>